<dbReference type="Gene3D" id="2.60.40.10">
    <property type="entry name" value="Immunoglobulins"/>
    <property type="match status" value="2"/>
</dbReference>
<dbReference type="PANTHER" id="PTHR10075">
    <property type="entry name" value="BASIGIN RELATED"/>
    <property type="match status" value="1"/>
</dbReference>
<dbReference type="GO" id="GO:0007156">
    <property type="term" value="P:homophilic cell adhesion via plasma membrane adhesion molecules"/>
    <property type="evidence" value="ECO:0007669"/>
    <property type="project" value="TreeGrafter"/>
</dbReference>
<dbReference type="InterPro" id="IPR036179">
    <property type="entry name" value="Ig-like_dom_sf"/>
</dbReference>
<evidence type="ECO:0000313" key="7">
    <source>
        <dbReference type="Proteomes" id="UP001153737"/>
    </source>
</evidence>
<feature type="compositionally biased region" description="Basic and acidic residues" evidence="2">
    <location>
        <begin position="270"/>
        <end position="280"/>
    </location>
</feature>
<dbReference type="AlphaFoldDB" id="A0A9N9S854"/>
<evidence type="ECO:0000256" key="2">
    <source>
        <dbReference type="SAM" id="MobiDB-lite"/>
    </source>
</evidence>
<dbReference type="InterPro" id="IPR007110">
    <property type="entry name" value="Ig-like_dom"/>
</dbReference>
<evidence type="ECO:0000256" key="4">
    <source>
        <dbReference type="SAM" id="SignalP"/>
    </source>
</evidence>
<feature type="signal peptide" evidence="4">
    <location>
        <begin position="1"/>
        <end position="22"/>
    </location>
</feature>
<evidence type="ECO:0000256" key="3">
    <source>
        <dbReference type="SAM" id="Phobius"/>
    </source>
</evidence>
<dbReference type="InterPro" id="IPR013783">
    <property type="entry name" value="Ig-like_fold"/>
</dbReference>
<keyword evidence="4" id="KW-0732">Signal</keyword>
<keyword evidence="3" id="KW-1133">Transmembrane helix</keyword>
<organism evidence="6 7">
    <name type="scientific">Phaedon cochleariae</name>
    <name type="common">Mustard beetle</name>
    <dbReference type="NCBI Taxonomy" id="80249"/>
    <lineage>
        <taxon>Eukaryota</taxon>
        <taxon>Metazoa</taxon>
        <taxon>Ecdysozoa</taxon>
        <taxon>Arthropoda</taxon>
        <taxon>Hexapoda</taxon>
        <taxon>Insecta</taxon>
        <taxon>Pterygota</taxon>
        <taxon>Neoptera</taxon>
        <taxon>Endopterygota</taxon>
        <taxon>Coleoptera</taxon>
        <taxon>Polyphaga</taxon>
        <taxon>Cucujiformia</taxon>
        <taxon>Chrysomeloidea</taxon>
        <taxon>Chrysomelidae</taxon>
        <taxon>Chrysomelinae</taxon>
        <taxon>Chrysomelini</taxon>
        <taxon>Phaedon</taxon>
    </lineage>
</organism>
<dbReference type="GO" id="GO:0007411">
    <property type="term" value="P:axon guidance"/>
    <property type="evidence" value="ECO:0007669"/>
    <property type="project" value="TreeGrafter"/>
</dbReference>
<keyword evidence="7" id="KW-1185">Reference proteome</keyword>
<dbReference type="GO" id="GO:0098632">
    <property type="term" value="F:cell-cell adhesion mediator activity"/>
    <property type="evidence" value="ECO:0007669"/>
    <property type="project" value="TreeGrafter"/>
</dbReference>
<dbReference type="SUPFAM" id="SSF48726">
    <property type="entry name" value="Immunoglobulin"/>
    <property type="match status" value="2"/>
</dbReference>
<evidence type="ECO:0000313" key="6">
    <source>
        <dbReference type="EMBL" id="CAG9812974.1"/>
    </source>
</evidence>
<feature type="domain" description="Ig-like" evidence="5">
    <location>
        <begin position="24"/>
        <end position="118"/>
    </location>
</feature>
<dbReference type="GO" id="GO:0005886">
    <property type="term" value="C:plasma membrane"/>
    <property type="evidence" value="ECO:0007669"/>
    <property type="project" value="TreeGrafter"/>
</dbReference>
<feature type="transmembrane region" description="Helical" evidence="3">
    <location>
        <begin position="223"/>
        <end position="244"/>
    </location>
</feature>
<evidence type="ECO:0000256" key="1">
    <source>
        <dbReference type="ARBA" id="ARBA00023319"/>
    </source>
</evidence>
<dbReference type="SMART" id="SM00409">
    <property type="entry name" value="IG"/>
    <property type="match status" value="2"/>
</dbReference>
<keyword evidence="1" id="KW-0393">Immunoglobulin domain</keyword>
<gene>
    <name evidence="6" type="ORF">PHAECO_LOCUS945</name>
</gene>
<dbReference type="PROSITE" id="PS50835">
    <property type="entry name" value="IG_LIKE"/>
    <property type="match status" value="1"/>
</dbReference>
<keyword evidence="3" id="KW-0812">Transmembrane</keyword>
<dbReference type="EMBL" id="OU896707">
    <property type="protein sequence ID" value="CAG9812974.1"/>
    <property type="molecule type" value="Genomic_DNA"/>
</dbReference>
<dbReference type="Proteomes" id="UP001153737">
    <property type="component" value="Chromosome 1"/>
</dbReference>
<sequence length="280" mass="31729">MKNFVLCVILNLLFFINTFCLASPELVPVDNSVSFRPKTNFDLKCNVSYTGDSPPTVTWKKDDESVMEISGLKTRIKQKYDEKTKQSILTVQNPVDTDSGTYSCNIEAEGITAELHVSMKVYVKVNENINVVEETPLRIECKVVGNPVLHWIFKNETYNASRDRVILGNYTDDNDKFIVNGVFIIEKIDKSDRGHITCVGEDASVNQSAESECMVRVIDKYAALWPFLGICAEVIILCAIIIIYEKKRNKSEMEESDTDQSPDQKNTPDNGKDTNLRHRQ</sequence>
<dbReference type="InterPro" id="IPR003599">
    <property type="entry name" value="Ig_sub"/>
</dbReference>
<evidence type="ECO:0000259" key="5">
    <source>
        <dbReference type="PROSITE" id="PS50835"/>
    </source>
</evidence>
<dbReference type="InterPro" id="IPR003598">
    <property type="entry name" value="Ig_sub2"/>
</dbReference>
<feature type="chain" id="PRO_5040291017" description="Ig-like domain-containing protein" evidence="4">
    <location>
        <begin position="23"/>
        <end position="280"/>
    </location>
</feature>
<dbReference type="GO" id="GO:0030424">
    <property type="term" value="C:axon"/>
    <property type="evidence" value="ECO:0007669"/>
    <property type="project" value="TreeGrafter"/>
</dbReference>
<dbReference type="GO" id="GO:0070593">
    <property type="term" value="P:dendrite self-avoidance"/>
    <property type="evidence" value="ECO:0007669"/>
    <property type="project" value="TreeGrafter"/>
</dbReference>
<dbReference type="Pfam" id="PF13927">
    <property type="entry name" value="Ig_3"/>
    <property type="match status" value="1"/>
</dbReference>
<name>A0A9N9S854_PHACE</name>
<accession>A0A9N9S854</accession>
<reference evidence="6" key="1">
    <citation type="submission" date="2022-01" db="EMBL/GenBank/DDBJ databases">
        <authorList>
            <person name="King R."/>
        </authorList>
    </citation>
    <scope>NUCLEOTIDE SEQUENCE</scope>
</reference>
<keyword evidence="3" id="KW-0472">Membrane</keyword>
<dbReference type="SMART" id="SM00408">
    <property type="entry name" value="IGc2"/>
    <property type="match status" value="2"/>
</dbReference>
<dbReference type="PANTHER" id="PTHR10075:SF101">
    <property type="entry name" value="ZWEI IG DOMAIN PROTEIN ZIG-3"/>
    <property type="match status" value="1"/>
</dbReference>
<feature type="region of interest" description="Disordered" evidence="2">
    <location>
        <begin position="249"/>
        <end position="280"/>
    </location>
</feature>
<dbReference type="OrthoDB" id="5970915at2759"/>
<reference evidence="6" key="2">
    <citation type="submission" date="2022-10" db="EMBL/GenBank/DDBJ databases">
        <authorList>
            <consortium name="ENA_rothamsted_submissions"/>
            <consortium name="culmorum"/>
            <person name="King R."/>
        </authorList>
    </citation>
    <scope>NUCLEOTIDE SEQUENCE</scope>
</reference>
<proteinExistence type="predicted"/>
<protein>
    <recommendedName>
        <fullName evidence="5">Ig-like domain-containing protein</fullName>
    </recommendedName>
</protein>